<feature type="region of interest" description="Disordered" evidence="4">
    <location>
        <begin position="925"/>
        <end position="1160"/>
    </location>
</feature>
<dbReference type="RefSeq" id="XP_001750857.1">
    <property type="nucleotide sequence ID" value="XM_001750805.1"/>
</dbReference>
<feature type="compositionally biased region" description="Pro residues" evidence="4">
    <location>
        <begin position="941"/>
        <end position="952"/>
    </location>
</feature>
<keyword evidence="1 2" id="KW-0728">SH3 domain</keyword>
<dbReference type="Pfam" id="PF16347">
    <property type="entry name" value="SGSH_C"/>
    <property type="match status" value="1"/>
</dbReference>
<feature type="compositionally biased region" description="Low complexity" evidence="4">
    <location>
        <begin position="852"/>
        <end position="866"/>
    </location>
</feature>
<dbReference type="SUPFAM" id="SSF50044">
    <property type="entry name" value="SH3-domain"/>
    <property type="match status" value="3"/>
</dbReference>
<feature type="domain" description="SH3" evidence="6">
    <location>
        <begin position="876"/>
        <end position="939"/>
    </location>
</feature>
<dbReference type="InterPro" id="IPR032506">
    <property type="entry name" value="SGSH_C"/>
</dbReference>
<feature type="compositionally biased region" description="Low complexity" evidence="4">
    <location>
        <begin position="1129"/>
        <end position="1148"/>
    </location>
</feature>
<feature type="signal peptide" evidence="5">
    <location>
        <begin position="1"/>
        <end position="24"/>
    </location>
</feature>
<organism evidence="7 8">
    <name type="scientific">Monosiga brevicollis</name>
    <name type="common">Choanoflagellate</name>
    <dbReference type="NCBI Taxonomy" id="81824"/>
    <lineage>
        <taxon>Eukaryota</taxon>
        <taxon>Choanoflagellata</taxon>
        <taxon>Craspedida</taxon>
        <taxon>Salpingoecidae</taxon>
        <taxon>Monosiga</taxon>
    </lineage>
</organism>
<dbReference type="PROSITE" id="PS50002">
    <property type="entry name" value="SH3"/>
    <property type="match status" value="3"/>
</dbReference>
<keyword evidence="3" id="KW-0175">Coiled coil</keyword>
<dbReference type="SUPFAM" id="SSF53649">
    <property type="entry name" value="Alkaline phosphatase-like"/>
    <property type="match status" value="1"/>
</dbReference>
<keyword evidence="8" id="KW-1185">Reference proteome</keyword>
<dbReference type="Pfam" id="PF14604">
    <property type="entry name" value="SH3_9"/>
    <property type="match status" value="2"/>
</dbReference>
<evidence type="ECO:0000259" key="6">
    <source>
        <dbReference type="PROSITE" id="PS50002"/>
    </source>
</evidence>
<gene>
    <name evidence="7" type="ORF">MONBRDRAFT_34742</name>
</gene>
<dbReference type="InterPro" id="IPR000917">
    <property type="entry name" value="Sulfatase_N"/>
</dbReference>
<feature type="compositionally biased region" description="Low complexity" evidence="4">
    <location>
        <begin position="995"/>
        <end position="1005"/>
    </location>
</feature>
<evidence type="ECO:0000313" key="7">
    <source>
        <dbReference type="EMBL" id="EDQ84361.1"/>
    </source>
</evidence>
<dbReference type="PANTHER" id="PTHR46615:SF1">
    <property type="entry name" value="ARYLSULFATASE K"/>
    <property type="match status" value="1"/>
</dbReference>
<dbReference type="InParanoid" id="A9VDQ3"/>
<dbReference type="AlphaFoldDB" id="A9VDQ3"/>
<dbReference type="Gene3D" id="3.40.720.10">
    <property type="entry name" value="Alkaline Phosphatase, subunit A"/>
    <property type="match status" value="2"/>
</dbReference>
<dbReference type="InterPro" id="IPR001452">
    <property type="entry name" value="SH3_domain"/>
</dbReference>
<dbReference type="FunFam" id="2.30.30.40:FF:000072">
    <property type="entry name" value="Unconventional Myosin IB"/>
    <property type="match status" value="2"/>
</dbReference>
<dbReference type="InterPro" id="IPR017850">
    <property type="entry name" value="Alkaline_phosphatase_core_sf"/>
</dbReference>
<dbReference type="EMBL" id="CH991589">
    <property type="protein sequence ID" value="EDQ84361.1"/>
    <property type="molecule type" value="Genomic_DNA"/>
</dbReference>
<feature type="coiled-coil region" evidence="3">
    <location>
        <begin position="1160"/>
        <end position="1194"/>
    </location>
</feature>
<dbReference type="Pfam" id="PF00884">
    <property type="entry name" value="Sulfatase"/>
    <property type="match status" value="1"/>
</dbReference>
<evidence type="ECO:0000256" key="5">
    <source>
        <dbReference type="SAM" id="SignalP"/>
    </source>
</evidence>
<evidence type="ECO:0000256" key="2">
    <source>
        <dbReference type="PROSITE-ProRule" id="PRU00192"/>
    </source>
</evidence>
<dbReference type="Proteomes" id="UP000001357">
    <property type="component" value="Unassembled WGS sequence"/>
</dbReference>
<dbReference type="PANTHER" id="PTHR46615">
    <property type="entry name" value="ARYLSULFATASE K"/>
    <property type="match status" value="1"/>
</dbReference>
<dbReference type="InterPro" id="IPR051849">
    <property type="entry name" value="GAG-degrading_sulfatase"/>
</dbReference>
<protein>
    <recommendedName>
        <fullName evidence="6">SH3 domain-containing protein</fullName>
    </recommendedName>
</protein>
<feature type="compositionally biased region" description="Low complexity" evidence="4">
    <location>
        <begin position="709"/>
        <end position="720"/>
    </location>
</feature>
<keyword evidence="5" id="KW-0732">Signal</keyword>
<dbReference type="PRINTS" id="PR00499">
    <property type="entry name" value="P67PHOX"/>
</dbReference>
<evidence type="ECO:0000256" key="3">
    <source>
        <dbReference type="SAM" id="Coils"/>
    </source>
</evidence>
<evidence type="ECO:0000256" key="4">
    <source>
        <dbReference type="SAM" id="MobiDB-lite"/>
    </source>
</evidence>
<dbReference type="GeneID" id="5896107"/>
<name>A9VDQ3_MONBE</name>
<feature type="chain" id="PRO_5002743161" description="SH3 domain-containing protein" evidence="5">
    <location>
        <begin position="25"/>
        <end position="1211"/>
    </location>
</feature>
<dbReference type="Pfam" id="PF07653">
    <property type="entry name" value="SH3_2"/>
    <property type="match status" value="1"/>
</dbReference>
<reference evidence="7 8" key="1">
    <citation type="journal article" date="2008" name="Nature">
        <title>The genome of the choanoflagellate Monosiga brevicollis and the origin of metazoans.</title>
        <authorList>
            <consortium name="JGI Sequencing"/>
            <person name="King N."/>
            <person name="Westbrook M.J."/>
            <person name="Young S.L."/>
            <person name="Kuo A."/>
            <person name="Abedin M."/>
            <person name="Chapman J."/>
            <person name="Fairclough S."/>
            <person name="Hellsten U."/>
            <person name="Isogai Y."/>
            <person name="Letunic I."/>
            <person name="Marr M."/>
            <person name="Pincus D."/>
            <person name="Putnam N."/>
            <person name="Rokas A."/>
            <person name="Wright K.J."/>
            <person name="Zuzow R."/>
            <person name="Dirks W."/>
            <person name="Good M."/>
            <person name="Goodstein D."/>
            <person name="Lemons D."/>
            <person name="Li W."/>
            <person name="Lyons J.B."/>
            <person name="Morris A."/>
            <person name="Nichols S."/>
            <person name="Richter D.J."/>
            <person name="Salamov A."/>
            <person name="Bork P."/>
            <person name="Lim W.A."/>
            <person name="Manning G."/>
            <person name="Miller W.T."/>
            <person name="McGinnis W."/>
            <person name="Shapiro H."/>
            <person name="Tjian R."/>
            <person name="Grigoriev I.V."/>
            <person name="Rokhsar D."/>
        </authorList>
    </citation>
    <scope>NUCLEOTIDE SEQUENCE [LARGE SCALE GENOMIC DNA]</scope>
    <source>
        <strain evidence="8">MX1 / ATCC 50154</strain>
    </source>
</reference>
<dbReference type="eggNOG" id="KOG4348">
    <property type="taxonomic scope" value="Eukaryota"/>
</dbReference>
<feature type="region of interest" description="Disordered" evidence="4">
    <location>
        <begin position="705"/>
        <end position="729"/>
    </location>
</feature>
<accession>A9VDQ3</accession>
<dbReference type="PRINTS" id="PR00452">
    <property type="entry name" value="SH3DOMAIN"/>
</dbReference>
<dbReference type="KEGG" id="mbr:MONBRDRAFT_34742"/>
<feature type="compositionally biased region" description="Pro residues" evidence="4">
    <location>
        <begin position="1096"/>
        <end position="1112"/>
    </location>
</feature>
<feature type="domain" description="SH3" evidence="6">
    <location>
        <begin position="643"/>
        <end position="703"/>
    </location>
</feature>
<dbReference type="SMART" id="SM00326">
    <property type="entry name" value="SH3"/>
    <property type="match status" value="3"/>
</dbReference>
<feature type="compositionally biased region" description="Pro residues" evidence="4">
    <location>
        <begin position="867"/>
        <end position="876"/>
    </location>
</feature>
<evidence type="ECO:0000256" key="1">
    <source>
        <dbReference type="ARBA" id="ARBA00022443"/>
    </source>
</evidence>
<feature type="region of interest" description="Disordered" evidence="4">
    <location>
        <begin position="839"/>
        <end position="880"/>
    </location>
</feature>
<feature type="compositionally biased region" description="Basic and acidic residues" evidence="4">
    <location>
        <begin position="1063"/>
        <end position="1079"/>
    </location>
</feature>
<feature type="domain" description="SH3" evidence="6">
    <location>
        <begin position="733"/>
        <end position="792"/>
    </location>
</feature>
<dbReference type="eggNOG" id="KOG3731">
    <property type="taxonomic scope" value="Eukaryota"/>
</dbReference>
<proteinExistence type="predicted"/>
<sequence>MKMDRWTIVLVAVAIWCLAVGSHGLGSAAEPESRLRLGMTNSSRPNIVFLICESIDAKTFDEDSPVPLPNIRKLIQRGGVSFKTHYVSAPVCAPSRTSIQQGRHVHRIPHDHNGIQVNGAWNNYEGMAPDYDMKIGDVLGRTGYDVNILGKTDWTAGKLWHALRPHDRVPPSTCLPHVAVLFWPANPRPLVNHKNHLFTGLSIGGHALWNWWQCFTMYTQFPYNVTNGGWNEQPETQAGEGAVCDAHGDVTPGNRSHDVDWMFVEQNVAYIRNHSQSQPFFVYQGMDIVHPPLGMPSDQTCEKFYNMINESDVTVPDWAPLDELHPCDLQSVMLKGCLPNQDNATAVTNFYSKDRRRRVRRIYYAMIAEFDAMVGEYMQAVEDAGLPLCKKIKLREDVKSLSGLPFQMEHQQFYKMVPLVIAGPGIKADTETLPTQHVDLYPTFMDFGQVPASMRPEGLDGISLVPRVVEQKPLANTSFAISQFHGADLGMSWYLIRYQNWKLVTYGTGQEVAPQLFDMVNDPGETHDVHAQHPDLVAQLDALLRSRIDYPSVSLDVATYNLAMGKWWINSTGPGWKDTLASFPSWGASWARRFNPQNRTISISPPAPFCPLAPTQQLDSMSGKFTISAILPSLLIVHFCMSHFGLTVKVLFEYDPQNDDELRLVVGDLITNVSKDSDGWWSGTDKHGHHGVFPDNFVEEVQAPPPAAATPAPAAATAPSRPAPPPIAAPAQPAKKYCKCTFEYDAANDDELTLAVGDVVEIVNQDDEGWWEGIHKGKTGLFPSNFVEECPAPAGAAPAAAAVAADDDQDNANVIQAKKVQGIGFGNIFAGGSVALRKTSVSSKKPPPPASAPAEPAAAPAAHKPPTTGPTKPPAPAKKQFKAIHDYTQQGDDELSFVPGDIITLVSVPPGEEIEGWLTGELNGRTGLFPDNFVEELPMPAAEPPAPTPTPAPKAAIQPPARSTSLGKPPVPRSPSISQKVPPPRSGSTASTLAPKPSVPSSSTEPPKPKPSKPAARIPPPQKPATGPEKPALKPPASKPVASNDKPKPPAPVRSSSSQSLEPTDKNDDIPPWKRELNNRRSRGASMSMAARPKPAGDPAPKPTPAPEPIPAKTPITEPKQGSPPAPAPEAQKTAKPTPTAPATQAAESGSAPSVDKAHLEALEGKINDMMTTVEKLRKAMQVLTSDLDAERAERLKLQVEVDRLKKFNEI</sequence>
<evidence type="ECO:0000313" key="8">
    <source>
        <dbReference type="Proteomes" id="UP000001357"/>
    </source>
</evidence>
<dbReference type="Gene3D" id="2.30.30.40">
    <property type="entry name" value="SH3 Domains"/>
    <property type="match status" value="3"/>
</dbReference>
<dbReference type="InterPro" id="IPR036028">
    <property type="entry name" value="SH3-like_dom_sf"/>
</dbReference>